<dbReference type="PANTHER" id="PTHR12534">
    <property type="entry name" value="30S RIBOSOMAL PROTEIN S2 PROKARYOTIC AND ORGANELLAR"/>
    <property type="match status" value="1"/>
</dbReference>
<proteinExistence type="inferred from homology"/>
<comment type="caution">
    <text evidence="8">The sequence shown here is derived from an EMBL/GenBank/DDBJ whole genome shotgun (WGS) entry which is preliminary data.</text>
</comment>
<sequence>MTTQTKYKIPTPEEMLLAGLHIGHSRRRWHPKMAPFIFTQKNKIHIFDLYKTQPMLETACSFLRDVASAGGQIVFLGTKLQAQDIVETAAKKSGVMFVVKRWLGGTLSNFDEVKANRDKLKYLMKGQDEGSFEKYTKKERLLIARQVNKLRGYHEGVLEMEKMPQALFVVDAKREKTAVKEAIQAGIPVVALIDSNTNPEGIAYPIPGNDDAIKAIDLVVKTVAEAVAYGYKEAAEAKSSSASSVTGAVGRKVEVVNLKLEKKPEVKKGKKNSKSPKILNKSNKTNKVNKTNKTNSKRGSTR</sequence>
<dbReference type="InterPro" id="IPR023591">
    <property type="entry name" value="Ribosomal_uS2_flav_dom_sf"/>
</dbReference>
<dbReference type="PROSITE" id="PS00963">
    <property type="entry name" value="RIBOSOMAL_S2_2"/>
    <property type="match status" value="1"/>
</dbReference>
<evidence type="ECO:0000256" key="7">
    <source>
        <dbReference type="SAM" id="MobiDB-lite"/>
    </source>
</evidence>
<dbReference type="EMBL" id="PEYT01000005">
    <property type="protein sequence ID" value="PIS23278.1"/>
    <property type="molecule type" value="Genomic_DNA"/>
</dbReference>
<dbReference type="Proteomes" id="UP000230340">
    <property type="component" value="Unassembled WGS sequence"/>
</dbReference>
<dbReference type="InterPro" id="IPR018130">
    <property type="entry name" value="Ribosomal_uS2_CS"/>
</dbReference>
<dbReference type="CDD" id="cd01425">
    <property type="entry name" value="RPS2"/>
    <property type="match status" value="1"/>
</dbReference>
<feature type="region of interest" description="Disordered" evidence="7">
    <location>
        <begin position="260"/>
        <end position="302"/>
    </location>
</feature>
<dbReference type="Gene3D" id="3.40.50.10490">
    <property type="entry name" value="Glucose-6-phosphate isomerase like protein, domain 1"/>
    <property type="match status" value="1"/>
</dbReference>
<dbReference type="PANTHER" id="PTHR12534:SF0">
    <property type="entry name" value="SMALL RIBOSOMAL SUBUNIT PROTEIN US2M"/>
    <property type="match status" value="1"/>
</dbReference>
<evidence type="ECO:0000313" key="9">
    <source>
        <dbReference type="Proteomes" id="UP000230340"/>
    </source>
</evidence>
<gene>
    <name evidence="5 8" type="primary">rpsB</name>
    <name evidence="8" type="ORF">COT49_00915</name>
</gene>
<dbReference type="HAMAP" id="MF_00291_B">
    <property type="entry name" value="Ribosomal_uS2_B"/>
    <property type="match status" value="1"/>
</dbReference>
<evidence type="ECO:0000256" key="4">
    <source>
        <dbReference type="ARBA" id="ARBA00035256"/>
    </source>
</evidence>
<evidence type="ECO:0000313" key="8">
    <source>
        <dbReference type="EMBL" id="PIS23278.1"/>
    </source>
</evidence>
<dbReference type="GO" id="GO:0003735">
    <property type="term" value="F:structural constituent of ribosome"/>
    <property type="evidence" value="ECO:0007669"/>
    <property type="project" value="InterPro"/>
</dbReference>
<keyword evidence="3 5" id="KW-0687">Ribonucleoprotein</keyword>
<evidence type="ECO:0000256" key="1">
    <source>
        <dbReference type="ARBA" id="ARBA00006242"/>
    </source>
</evidence>
<dbReference type="SUPFAM" id="SSF52313">
    <property type="entry name" value="Ribosomal protein S2"/>
    <property type="match status" value="1"/>
</dbReference>
<name>A0A2H0XGL1_UNCKA</name>
<comment type="similarity">
    <text evidence="1 5 6">Belongs to the universal ribosomal protein uS2 family.</text>
</comment>
<dbReference type="Pfam" id="PF00318">
    <property type="entry name" value="Ribosomal_S2"/>
    <property type="match status" value="1"/>
</dbReference>
<evidence type="ECO:0000256" key="3">
    <source>
        <dbReference type="ARBA" id="ARBA00023274"/>
    </source>
</evidence>
<evidence type="ECO:0000256" key="5">
    <source>
        <dbReference type="HAMAP-Rule" id="MF_00291"/>
    </source>
</evidence>
<dbReference type="GO" id="GO:0006412">
    <property type="term" value="P:translation"/>
    <property type="evidence" value="ECO:0007669"/>
    <property type="project" value="UniProtKB-UniRule"/>
</dbReference>
<dbReference type="GO" id="GO:0022627">
    <property type="term" value="C:cytosolic small ribosomal subunit"/>
    <property type="evidence" value="ECO:0007669"/>
    <property type="project" value="TreeGrafter"/>
</dbReference>
<organism evidence="8 9">
    <name type="scientific">candidate division WWE3 bacterium CG08_land_8_20_14_0_20_40_13</name>
    <dbReference type="NCBI Taxonomy" id="1975084"/>
    <lineage>
        <taxon>Bacteria</taxon>
        <taxon>Katanobacteria</taxon>
    </lineage>
</organism>
<accession>A0A2H0XGL1</accession>
<evidence type="ECO:0000256" key="6">
    <source>
        <dbReference type="RuleBase" id="RU003631"/>
    </source>
</evidence>
<dbReference type="InterPro" id="IPR005706">
    <property type="entry name" value="Ribosomal_uS2_bac/mit/plastid"/>
</dbReference>
<keyword evidence="2 5" id="KW-0689">Ribosomal protein</keyword>
<evidence type="ECO:0000256" key="2">
    <source>
        <dbReference type="ARBA" id="ARBA00022980"/>
    </source>
</evidence>
<feature type="compositionally biased region" description="Low complexity" evidence="7">
    <location>
        <begin position="275"/>
        <end position="294"/>
    </location>
</feature>
<dbReference type="Gene3D" id="1.10.287.610">
    <property type="entry name" value="Helix hairpin bin"/>
    <property type="match status" value="1"/>
</dbReference>
<dbReference type="PRINTS" id="PR00395">
    <property type="entry name" value="RIBOSOMALS2"/>
</dbReference>
<reference evidence="9" key="1">
    <citation type="submission" date="2017-09" db="EMBL/GenBank/DDBJ databases">
        <title>Depth-based differentiation of microbial function through sediment-hosted aquifers and enrichment of novel symbionts in the deep terrestrial subsurface.</title>
        <authorList>
            <person name="Probst A.J."/>
            <person name="Ladd B."/>
            <person name="Jarett J.K."/>
            <person name="Geller-Mcgrath D.E."/>
            <person name="Sieber C.M.K."/>
            <person name="Emerson J.B."/>
            <person name="Anantharaman K."/>
            <person name="Thomas B.C."/>
            <person name="Malmstrom R."/>
            <person name="Stieglmeier M."/>
            <person name="Klingl A."/>
            <person name="Woyke T."/>
            <person name="Ryan C.M."/>
            <person name="Banfield J.F."/>
        </authorList>
    </citation>
    <scope>NUCLEOTIDE SEQUENCE [LARGE SCALE GENOMIC DNA]</scope>
</reference>
<protein>
    <recommendedName>
        <fullName evidence="4 5">Small ribosomal subunit protein uS2</fullName>
    </recommendedName>
</protein>
<dbReference type="InterPro" id="IPR001865">
    <property type="entry name" value="Ribosomal_uS2"/>
</dbReference>
<dbReference type="NCBIfam" id="TIGR01011">
    <property type="entry name" value="rpsB_bact"/>
    <property type="match status" value="1"/>
</dbReference>
<dbReference type="AlphaFoldDB" id="A0A2H0XGL1"/>